<dbReference type="Gene3D" id="3.40.50.1400">
    <property type="match status" value="2"/>
</dbReference>
<keyword evidence="5 7" id="KW-0627">Porphyrin biosynthesis</keyword>
<keyword evidence="7 8" id="KW-0963">Cytoplasm</keyword>
<keyword evidence="7" id="KW-0479">Metal-binding</keyword>
<dbReference type="CDD" id="cd03411">
    <property type="entry name" value="Ferrochelatase_N"/>
    <property type="match status" value="1"/>
</dbReference>
<keyword evidence="3 7" id="KW-0350">Heme biosynthesis</keyword>
<dbReference type="UniPathway" id="UPA00252">
    <property type="reaction ID" value="UER00325"/>
</dbReference>
<feature type="binding site" evidence="7">
    <location>
        <position position="195"/>
    </location>
    <ligand>
        <name>Fe(2+)</name>
        <dbReference type="ChEBI" id="CHEBI:29033"/>
    </ligand>
</feature>
<dbReference type="PROSITE" id="PS00534">
    <property type="entry name" value="FERROCHELATASE"/>
    <property type="match status" value="1"/>
</dbReference>
<dbReference type="GO" id="GO:0004325">
    <property type="term" value="F:ferrochelatase activity"/>
    <property type="evidence" value="ECO:0007669"/>
    <property type="project" value="UniProtKB-UniRule"/>
</dbReference>
<dbReference type="GO" id="GO:0046872">
    <property type="term" value="F:metal ion binding"/>
    <property type="evidence" value="ECO:0007669"/>
    <property type="project" value="UniProtKB-KW"/>
</dbReference>
<evidence type="ECO:0000256" key="5">
    <source>
        <dbReference type="ARBA" id="ARBA00023244"/>
    </source>
</evidence>
<dbReference type="GO" id="GO:0006783">
    <property type="term" value="P:heme biosynthetic process"/>
    <property type="evidence" value="ECO:0007669"/>
    <property type="project" value="UniProtKB-UniRule"/>
</dbReference>
<dbReference type="AlphaFoldDB" id="A0A7C2TGI4"/>
<dbReference type="EC" id="4.98.1.1" evidence="7 8"/>
<protein>
    <recommendedName>
        <fullName evidence="7 8">Ferrochelatase</fullName>
        <ecNumber evidence="7 8">4.98.1.1</ecNumber>
    </recommendedName>
    <alternativeName>
        <fullName evidence="7">Heme synthase</fullName>
    </alternativeName>
    <alternativeName>
        <fullName evidence="7">Protoheme ferro-lyase</fullName>
    </alternativeName>
</protein>
<keyword evidence="4 7" id="KW-0456">Lyase</keyword>
<evidence type="ECO:0000256" key="4">
    <source>
        <dbReference type="ARBA" id="ARBA00023239"/>
    </source>
</evidence>
<dbReference type="CDD" id="cd00419">
    <property type="entry name" value="Ferrochelatase_C"/>
    <property type="match status" value="1"/>
</dbReference>
<dbReference type="Pfam" id="PF00762">
    <property type="entry name" value="Ferrochelatase"/>
    <property type="match status" value="1"/>
</dbReference>
<sequence length="318" mass="34843">MAGKKSGVVLLNMGGPESLDDVEPFLLNLFSDREIIRLGPFPFLQKFIARKIVKNRAPKSRAAYQLIGGGSPLARISAEQGQALAARLAGEGDFMVRCAMRYWHPLAEEALAEFQRAGVRDLLALPLYPHYSRATSGSSFNDLRRALAATDYKFSCREIAAWPDQPAYAAALAATIKEGAAAFGDDPFTLVYSAHSLPVSFIEDGDPYLDHIKRTIAAVEPLLGFGGRLCFQSRSGPVRWLAPSTPEMLDELAASGVKNVLMVPISFVSDHVETLYEIDIQYRDLAHDLGIRLVRSPALNTHPRLIEALAELVLSHAR</sequence>
<feature type="binding site" evidence="7">
    <location>
        <position position="273"/>
    </location>
    <ligand>
        <name>Fe(2+)</name>
        <dbReference type="ChEBI" id="CHEBI:29033"/>
    </ligand>
</feature>
<dbReference type="EMBL" id="DSDS01000009">
    <property type="protein sequence ID" value="HET97147.1"/>
    <property type="molecule type" value="Genomic_DNA"/>
</dbReference>
<gene>
    <name evidence="7 9" type="primary">hemH</name>
    <name evidence="9" type="ORF">ENN98_00280</name>
</gene>
<evidence type="ECO:0000256" key="7">
    <source>
        <dbReference type="HAMAP-Rule" id="MF_00323"/>
    </source>
</evidence>
<comment type="catalytic activity">
    <reaction evidence="6">
        <text>Fe-coproporphyrin III + 2 H(+) = coproporphyrin III + Fe(2+)</text>
        <dbReference type="Rhea" id="RHEA:49572"/>
        <dbReference type="ChEBI" id="CHEBI:15378"/>
        <dbReference type="ChEBI" id="CHEBI:29033"/>
        <dbReference type="ChEBI" id="CHEBI:68438"/>
        <dbReference type="ChEBI" id="CHEBI:131725"/>
        <dbReference type="EC" id="4.99.1.9"/>
    </reaction>
    <physiologicalReaction direction="right-to-left" evidence="6">
        <dbReference type="Rhea" id="RHEA:49574"/>
    </physiologicalReaction>
</comment>
<dbReference type="PANTHER" id="PTHR11108:SF1">
    <property type="entry name" value="FERROCHELATASE, MITOCHONDRIAL"/>
    <property type="match status" value="1"/>
</dbReference>
<comment type="catalytic activity">
    <reaction evidence="7 8">
        <text>heme b + 2 H(+) = protoporphyrin IX + Fe(2+)</text>
        <dbReference type="Rhea" id="RHEA:22584"/>
        <dbReference type="ChEBI" id="CHEBI:15378"/>
        <dbReference type="ChEBI" id="CHEBI:29033"/>
        <dbReference type="ChEBI" id="CHEBI:57306"/>
        <dbReference type="ChEBI" id="CHEBI:60344"/>
        <dbReference type="EC" id="4.98.1.1"/>
    </reaction>
</comment>
<proteinExistence type="inferred from homology"/>
<dbReference type="InterPro" id="IPR019772">
    <property type="entry name" value="Ferrochelatase_AS"/>
</dbReference>
<comment type="similarity">
    <text evidence="1 7 8">Belongs to the ferrochelatase family.</text>
</comment>
<evidence type="ECO:0000313" key="9">
    <source>
        <dbReference type="EMBL" id="HET97147.1"/>
    </source>
</evidence>
<dbReference type="InterPro" id="IPR033644">
    <property type="entry name" value="Ferrochelatase_C"/>
</dbReference>
<dbReference type="HAMAP" id="MF_00323">
    <property type="entry name" value="Ferrochelatase"/>
    <property type="match status" value="1"/>
</dbReference>
<evidence type="ECO:0000256" key="2">
    <source>
        <dbReference type="ARBA" id="ARBA00023004"/>
    </source>
</evidence>
<name>A0A7C2TGI4_9BACT</name>
<evidence type="ECO:0000256" key="1">
    <source>
        <dbReference type="ARBA" id="ARBA00007718"/>
    </source>
</evidence>
<comment type="subcellular location">
    <subcellularLocation>
        <location evidence="7 8">Cytoplasm</location>
    </subcellularLocation>
</comment>
<comment type="pathway">
    <text evidence="7 8">Porphyrin-containing compound metabolism; protoheme biosynthesis; protoheme from protoporphyrin-IX: step 1/1.</text>
</comment>
<reference evidence="9" key="1">
    <citation type="journal article" date="2020" name="mSystems">
        <title>Genome- and Community-Level Interaction Insights into Carbon Utilization and Element Cycling Functions of Hydrothermarchaeota in Hydrothermal Sediment.</title>
        <authorList>
            <person name="Zhou Z."/>
            <person name="Liu Y."/>
            <person name="Xu W."/>
            <person name="Pan J."/>
            <person name="Luo Z.H."/>
            <person name="Li M."/>
        </authorList>
    </citation>
    <scope>NUCLEOTIDE SEQUENCE [LARGE SCALE GENOMIC DNA]</scope>
    <source>
        <strain evidence="9">SpSt-1224</strain>
    </source>
</reference>
<organism evidence="9">
    <name type="scientific">Desulfurivibrio alkaliphilus</name>
    <dbReference type="NCBI Taxonomy" id="427923"/>
    <lineage>
        <taxon>Bacteria</taxon>
        <taxon>Pseudomonadati</taxon>
        <taxon>Thermodesulfobacteriota</taxon>
        <taxon>Desulfobulbia</taxon>
        <taxon>Desulfobulbales</taxon>
        <taxon>Desulfobulbaceae</taxon>
        <taxon>Desulfurivibrio</taxon>
    </lineage>
</organism>
<evidence type="ECO:0000256" key="8">
    <source>
        <dbReference type="RuleBase" id="RU000607"/>
    </source>
</evidence>
<dbReference type="PANTHER" id="PTHR11108">
    <property type="entry name" value="FERROCHELATASE"/>
    <property type="match status" value="1"/>
</dbReference>
<evidence type="ECO:0000256" key="6">
    <source>
        <dbReference type="ARBA" id="ARBA00024536"/>
    </source>
</evidence>
<dbReference type="GO" id="GO:0005737">
    <property type="term" value="C:cytoplasm"/>
    <property type="evidence" value="ECO:0007669"/>
    <property type="project" value="UniProtKB-SubCell"/>
</dbReference>
<dbReference type="InterPro" id="IPR001015">
    <property type="entry name" value="Ferrochelatase"/>
</dbReference>
<evidence type="ECO:0000256" key="3">
    <source>
        <dbReference type="ARBA" id="ARBA00023133"/>
    </source>
</evidence>
<dbReference type="FunFam" id="3.40.50.1400:FF:000006">
    <property type="entry name" value="Ferrochelatase"/>
    <property type="match status" value="1"/>
</dbReference>
<keyword evidence="2 7" id="KW-0408">Iron</keyword>
<accession>A0A7C2TGI4</accession>
<dbReference type="NCBIfam" id="TIGR00109">
    <property type="entry name" value="hemH"/>
    <property type="match status" value="1"/>
</dbReference>
<dbReference type="InterPro" id="IPR033659">
    <property type="entry name" value="Ferrochelatase_N"/>
</dbReference>
<dbReference type="SUPFAM" id="SSF53800">
    <property type="entry name" value="Chelatase"/>
    <property type="match status" value="1"/>
</dbReference>
<dbReference type="Proteomes" id="UP000885986">
    <property type="component" value="Unassembled WGS sequence"/>
</dbReference>
<comment type="caution">
    <text evidence="9">The sequence shown here is derived from an EMBL/GenBank/DDBJ whole genome shotgun (WGS) entry which is preliminary data.</text>
</comment>
<comment type="function">
    <text evidence="7 8">Catalyzes the ferrous insertion into protoporphyrin IX.</text>
</comment>